<dbReference type="PANTHER" id="PTHR35936">
    <property type="entry name" value="MEMBRANE-BOUND LYTIC MUREIN TRANSGLYCOSYLASE F"/>
    <property type="match status" value="1"/>
</dbReference>
<keyword evidence="5" id="KW-1185">Reference proteome</keyword>
<dbReference type="PANTHER" id="PTHR35936:SF17">
    <property type="entry name" value="ARGININE-BINDING EXTRACELLULAR PROTEIN ARTP"/>
    <property type="match status" value="1"/>
</dbReference>
<evidence type="ECO:0000313" key="4">
    <source>
        <dbReference type="EMBL" id="MBP2293706.1"/>
    </source>
</evidence>
<feature type="chain" id="PRO_5046738938" evidence="2">
    <location>
        <begin position="19"/>
        <end position="285"/>
    </location>
</feature>
<comment type="caution">
    <text evidence="4">The sequence shown here is derived from an EMBL/GenBank/DDBJ whole genome shotgun (WGS) entry which is preliminary data.</text>
</comment>
<sequence length="285" mass="30317">MVNRRELAGLMGMGAAVAAVGTAAAGMAAAPAAAQEAGGSFDRILKAKKLRIGGVATGAPWIMKDQSTGQWSGQFWDIASALATDMDVALEVVETTWGNGILDLQANKIDIMFGMNPTPKRALAVDFSVPIYNSALVVIAKPGFEPKTWADMNKPEVKIAVDVGSAHDQVASRLCPKAQIIRFKSLDEATLAVRSGRADAQSIFWMGGVRAVKRDPGLGKVVVPQPMFGSTSNAAFRREPDKTLRDFVNTWIVYAQGLGLIREAVVNSLAKVDIAMSDIPEGITF</sequence>
<dbReference type="Gene3D" id="3.40.190.10">
    <property type="entry name" value="Periplasmic binding protein-like II"/>
    <property type="match status" value="2"/>
</dbReference>
<evidence type="ECO:0000256" key="2">
    <source>
        <dbReference type="SAM" id="SignalP"/>
    </source>
</evidence>
<organism evidence="4 5">
    <name type="scientific">Azospirillum rugosum</name>
    <dbReference type="NCBI Taxonomy" id="416170"/>
    <lineage>
        <taxon>Bacteria</taxon>
        <taxon>Pseudomonadati</taxon>
        <taxon>Pseudomonadota</taxon>
        <taxon>Alphaproteobacteria</taxon>
        <taxon>Rhodospirillales</taxon>
        <taxon>Azospirillaceae</taxon>
        <taxon>Azospirillum</taxon>
    </lineage>
</organism>
<feature type="domain" description="Solute-binding protein family 3/N-terminal" evidence="3">
    <location>
        <begin position="49"/>
        <end position="272"/>
    </location>
</feature>
<accession>A0ABS4SMB6</accession>
<evidence type="ECO:0000256" key="1">
    <source>
        <dbReference type="ARBA" id="ARBA00022729"/>
    </source>
</evidence>
<dbReference type="Pfam" id="PF00497">
    <property type="entry name" value="SBP_bac_3"/>
    <property type="match status" value="1"/>
</dbReference>
<gene>
    <name evidence="4" type="ORF">J2851_003490</name>
</gene>
<name>A0ABS4SMB6_9PROT</name>
<proteinExistence type="predicted"/>
<dbReference type="SUPFAM" id="SSF53850">
    <property type="entry name" value="Periplasmic binding protein-like II"/>
    <property type="match status" value="1"/>
</dbReference>
<dbReference type="EMBL" id="JAGINP010000012">
    <property type="protein sequence ID" value="MBP2293706.1"/>
    <property type="molecule type" value="Genomic_DNA"/>
</dbReference>
<reference evidence="4 5" key="1">
    <citation type="submission" date="2021-03" db="EMBL/GenBank/DDBJ databases">
        <title>Genomic Encyclopedia of Type Strains, Phase III (KMG-III): the genomes of soil and plant-associated and newly described type strains.</title>
        <authorList>
            <person name="Whitman W."/>
        </authorList>
    </citation>
    <scope>NUCLEOTIDE SEQUENCE [LARGE SCALE GENOMIC DNA]</scope>
    <source>
        <strain evidence="4 5">IMMIB AFH-6</strain>
    </source>
</reference>
<evidence type="ECO:0000259" key="3">
    <source>
        <dbReference type="SMART" id="SM00062"/>
    </source>
</evidence>
<dbReference type="PROSITE" id="PS51318">
    <property type="entry name" value="TAT"/>
    <property type="match status" value="1"/>
</dbReference>
<protein>
    <submittedName>
        <fullName evidence="4">Polar amino acid transport system substrate-binding protein</fullName>
    </submittedName>
</protein>
<dbReference type="InterPro" id="IPR006311">
    <property type="entry name" value="TAT_signal"/>
</dbReference>
<dbReference type="Proteomes" id="UP000781958">
    <property type="component" value="Unassembled WGS sequence"/>
</dbReference>
<dbReference type="SMART" id="SM00062">
    <property type="entry name" value="PBPb"/>
    <property type="match status" value="1"/>
</dbReference>
<dbReference type="RefSeq" id="WP_209767629.1">
    <property type="nucleotide sequence ID" value="NZ_JAGINP010000012.1"/>
</dbReference>
<evidence type="ECO:0000313" key="5">
    <source>
        <dbReference type="Proteomes" id="UP000781958"/>
    </source>
</evidence>
<keyword evidence="1 2" id="KW-0732">Signal</keyword>
<dbReference type="InterPro" id="IPR001638">
    <property type="entry name" value="Solute-binding_3/MltF_N"/>
</dbReference>
<feature type="signal peptide" evidence="2">
    <location>
        <begin position="1"/>
        <end position="18"/>
    </location>
</feature>